<evidence type="ECO:0000259" key="3">
    <source>
        <dbReference type="PROSITE" id="PS50157"/>
    </source>
</evidence>
<feature type="region of interest" description="Disordered" evidence="2">
    <location>
        <begin position="709"/>
        <end position="734"/>
    </location>
</feature>
<feature type="compositionally biased region" description="Basic residues" evidence="2">
    <location>
        <begin position="149"/>
        <end position="160"/>
    </location>
</feature>
<keyword evidence="1" id="KW-0863">Zinc-finger</keyword>
<evidence type="ECO:0000313" key="4">
    <source>
        <dbReference type="EMBL" id="KAL2037693.1"/>
    </source>
</evidence>
<name>A0ABR3ZWJ7_9LECA</name>
<dbReference type="SUPFAM" id="SSF57667">
    <property type="entry name" value="beta-beta-alpha zinc fingers"/>
    <property type="match status" value="1"/>
</dbReference>
<keyword evidence="5" id="KW-1185">Reference proteome</keyword>
<keyword evidence="1" id="KW-0479">Metal-binding</keyword>
<dbReference type="EMBL" id="JBEFKJ010000038">
    <property type="protein sequence ID" value="KAL2037693.1"/>
    <property type="molecule type" value="Genomic_DNA"/>
</dbReference>
<feature type="region of interest" description="Disordered" evidence="2">
    <location>
        <begin position="514"/>
        <end position="551"/>
    </location>
</feature>
<feature type="region of interest" description="Disordered" evidence="2">
    <location>
        <begin position="110"/>
        <end position="175"/>
    </location>
</feature>
<organism evidence="4 5">
    <name type="scientific">Stereocaulon virgatum</name>
    <dbReference type="NCBI Taxonomy" id="373712"/>
    <lineage>
        <taxon>Eukaryota</taxon>
        <taxon>Fungi</taxon>
        <taxon>Dikarya</taxon>
        <taxon>Ascomycota</taxon>
        <taxon>Pezizomycotina</taxon>
        <taxon>Lecanoromycetes</taxon>
        <taxon>OSLEUM clade</taxon>
        <taxon>Lecanoromycetidae</taxon>
        <taxon>Lecanorales</taxon>
        <taxon>Lecanorineae</taxon>
        <taxon>Stereocaulaceae</taxon>
        <taxon>Stereocaulon</taxon>
    </lineage>
</organism>
<dbReference type="SMART" id="SM00355">
    <property type="entry name" value="ZnF_C2H2"/>
    <property type="match status" value="3"/>
</dbReference>
<feature type="region of interest" description="Disordered" evidence="2">
    <location>
        <begin position="1"/>
        <end position="64"/>
    </location>
</feature>
<comment type="caution">
    <text evidence="4">The sequence shown here is derived from an EMBL/GenBank/DDBJ whole genome shotgun (WGS) entry which is preliminary data.</text>
</comment>
<accession>A0ABR3ZWJ7</accession>
<dbReference type="InterPro" id="IPR013087">
    <property type="entry name" value="Znf_C2H2_type"/>
</dbReference>
<protein>
    <recommendedName>
        <fullName evidence="3">C2H2-type domain-containing protein</fullName>
    </recommendedName>
</protein>
<evidence type="ECO:0000256" key="2">
    <source>
        <dbReference type="SAM" id="MobiDB-lite"/>
    </source>
</evidence>
<evidence type="ECO:0000256" key="1">
    <source>
        <dbReference type="PROSITE-ProRule" id="PRU00042"/>
    </source>
</evidence>
<gene>
    <name evidence="4" type="ORF">N7G274_009638</name>
</gene>
<evidence type="ECO:0000313" key="5">
    <source>
        <dbReference type="Proteomes" id="UP001590950"/>
    </source>
</evidence>
<dbReference type="Proteomes" id="UP001590950">
    <property type="component" value="Unassembled WGS sequence"/>
</dbReference>
<reference evidence="4 5" key="1">
    <citation type="submission" date="2024-09" db="EMBL/GenBank/DDBJ databases">
        <title>Rethinking Asexuality: The Enigmatic Case of Functional Sexual Genes in Lepraria (Stereocaulaceae).</title>
        <authorList>
            <person name="Doellman M."/>
            <person name="Sun Y."/>
            <person name="Barcenas-Pena A."/>
            <person name="Lumbsch H.T."/>
            <person name="Grewe F."/>
        </authorList>
    </citation>
    <scope>NUCLEOTIDE SEQUENCE [LARGE SCALE GENOMIC DNA]</scope>
    <source>
        <strain evidence="4 5">Mercado 3170</strain>
    </source>
</reference>
<dbReference type="PROSITE" id="PS00028">
    <property type="entry name" value="ZINC_FINGER_C2H2_1"/>
    <property type="match status" value="1"/>
</dbReference>
<feature type="compositionally biased region" description="Low complexity" evidence="2">
    <location>
        <begin position="164"/>
        <end position="175"/>
    </location>
</feature>
<keyword evidence="1" id="KW-0862">Zinc</keyword>
<proteinExistence type="predicted"/>
<sequence>MTSSILPNPRRCYKTRGAPTFASSQPTPPHHAGQTNGSAEFDRPLKKAATFHSPKSPSSDDDPILNIPLLSRRSPTCPKDLENAIAAGEQRIAQLLGSVDRSLSGLESFSSDSQVTLKEDDPPVPRFMLGPYNGDTDRMDVDDTLTYKSHPKTQHRVHNRHSSDSGLGSSISSAEESLSGDHAAGKLNSYENIHSTIAEIKSGINGSNGNTQTGTQHVLSAYACKQIQNHIIVPILKTEELKAFHPLVNSIPFRVKRKQITCLCDLEKVILWLAPKYSVTGSSFFKFCDTSIQCLHTTVEHLNESDRQRPTDRPYTNGYFLDLTEQVRQYAAMINASRERALAGKARERDDYTNDERLSLHGGLGQTGRPAELVRMKDGQAISLRTGNIVDLDASPSCSADEDLEHSMARRKKSEQAAVKQAQRCSECDKEFKRPCDLTKHEKTHSRPWKCNEPSCKYSQYGWPTEKERDRHVNDKHSVTPNMYKCQYHPCPYESKRESNCKQHMEKAHGWAYVRSKNNGKSVKKSSKADKTPPTPSMNTPGSHIFDASGSEFGDSTSPYMANGYGTTSVVGSTRASTSPYMRNGYFGHSANGSLGGSSHRSTSESPYLGNNETYGSYDLNITWDESFNRQTPQTSYTTSSHRHSMDSLTNATTIPSSYDFQDDPPLFGGTFDWNNMDFNQDFTTMNIQIENITPLSSMEARPLDAYSSRNPSISVERPQRSKNPNLSPGAHGNEMLYTPYIHNDVDEGYSEFTTNVGKPANDFALFDDSRPTSSLSHSAPMNLFNDLPPFQPTTWSQNGNALAQQMGLNDMMHLDEE</sequence>
<dbReference type="InterPro" id="IPR036236">
    <property type="entry name" value="Znf_C2H2_sf"/>
</dbReference>
<feature type="domain" description="C2H2-type" evidence="3">
    <location>
        <begin position="423"/>
        <end position="450"/>
    </location>
</feature>
<dbReference type="PROSITE" id="PS50157">
    <property type="entry name" value="ZINC_FINGER_C2H2_2"/>
    <property type="match status" value="1"/>
</dbReference>